<feature type="domain" description="EF-hand" evidence="3">
    <location>
        <begin position="636"/>
        <end position="671"/>
    </location>
</feature>
<name>A0A9P1CJ92_9DINO</name>
<protein>
    <submittedName>
        <fullName evidence="5">EF-hand domain-containing protein</fullName>
    </submittedName>
</protein>
<accession>A0A9P1CJ92</accession>
<evidence type="ECO:0000313" key="4">
    <source>
        <dbReference type="EMBL" id="CAI3992595.1"/>
    </source>
</evidence>
<evidence type="ECO:0000259" key="3">
    <source>
        <dbReference type="PROSITE" id="PS50222"/>
    </source>
</evidence>
<reference evidence="5 6" key="2">
    <citation type="submission" date="2024-05" db="EMBL/GenBank/DDBJ databases">
        <authorList>
            <person name="Chen Y."/>
            <person name="Shah S."/>
            <person name="Dougan E. K."/>
            <person name="Thang M."/>
            <person name="Chan C."/>
        </authorList>
    </citation>
    <scope>NUCLEOTIDE SEQUENCE [LARGE SCALE GENOMIC DNA]</scope>
</reference>
<dbReference type="Proteomes" id="UP001152797">
    <property type="component" value="Unassembled WGS sequence"/>
</dbReference>
<dbReference type="InterPro" id="IPR002048">
    <property type="entry name" value="EF_hand_dom"/>
</dbReference>
<dbReference type="EMBL" id="CAMXCT030001734">
    <property type="protein sequence ID" value="CAL4779907.1"/>
    <property type="molecule type" value="Genomic_DNA"/>
</dbReference>
<comment type="caution">
    <text evidence="4">The sequence shown here is derived from an EMBL/GenBank/DDBJ whole genome shotgun (WGS) entry which is preliminary data.</text>
</comment>
<dbReference type="EMBL" id="CAMXCT020001734">
    <property type="protein sequence ID" value="CAL1145970.1"/>
    <property type="molecule type" value="Genomic_DNA"/>
</dbReference>
<dbReference type="InterPro" id="IPR011992">
    <property type="entry name" value="EF-hand-dom_pair"/>
</dbReference>
<sequence length="1044" mass="112292">MADGSDSGRASRLEELAKRARSLRAQLDRRVRGEVQGVESYLDRADLSGVAAASLELIDAADPLRAGHGDAPAAACEKTMRSGMETAPISAPEPRTSSSDVLPQPGGAGRQKRMNLTLEAVELAPSFAASMAKRIQLLLRCIIPRLESGTVTQEVVVAPCEKGRPGSSLSMLHCGHSSLHLVNTTLAEQPVLQLLASHGTDCPQTPDAESFVPVASGEIPWLLWEEAMRRGPVRVSLLAAAGPHERPAVVGCVLVTVRNAEIGGDALLDTSPIHLKVWLENFRFSQSLPTALEAVYIVAKLGRDQEIVAHLAKEGQYVEGGELVAPIALSAVAEEPCWRVDVDRQILVSGPVPEKLFLQVWRGQELLGLAGLPVPVLTKKDMAGLSIPGRPCVEVTSENLTVAATAATGTGDTFGVIRVKVCAEMVSSRQLPSPAVDTVAPEKDLLVRSLQQELVPTDPENIHPQYPHGPHVDPPPPVSACVELTAPLSNREVATWFGHLFRQTVSSALKISPGRIHIASIDGLMLMFEIRSGRSDEATPSEAAEDFARQISSESALAHSELAPFLALPRFAAKVPPQEFGSSVPLQSRISLPGEHSASCSRPLACTAYGPVPQAPDGLEEMLSAVRERLFEVVLASGVEPDRAFSVLDRDGDGIVAMGDVVALLHHLGLPLTQEVLSLPVQAGFSEADFRRHFLCWLQSNQPQQLPLAPAYPSWEDLFMPHQAAGERCLLLPDFLLFAMLDREGTGQLKPGIWHAFASRCLGLGKDAAFATYSFCDQHDLGAVSYRDFRRYIARVHDLRVQRMPEAAMQLDAICQDARAVLELAELPTVAVQTVQEPGRLAAVSDALGRRGCTLDSKATPSGLEELLSDLRLPSHIAGSLLRWQESISVALSSYGLQAEPPPLTYRMLLGILRASRGLVQTHLDALCGACMLSGIEMKLVLDFALRRPTQALSAEELAGALMAAGVDLKAVDPKDVLLALDPHGCKQIFAPDLIKLHENFLGKFEGLLSKMAGCIGDRQLSPDQLFPDGRLASFVSTRQASCR</sequence>
<feature type="region of interest" description="Disordered" evidence="2">
    <location>
        <begin position="85"/>
        <end position="110"/>
    </location>
</feature>
<gene>
    <name evidence="4" type="ORF">C1SCF055_LOCUS19412</name>
</gene>
<evidence type="ECO:0000256" key="2">
    <source>
        <dbReference type="SAM" id="MobiDB-lite"/>
    </source>
</evidence>
<keyword evidence="1" id="KW-0106">Calcium</keyword>
<organism evidence="4">
    <name type="scientific">Cladocopium goreaui</name>
    <dbReference type="NCBI Taxonomy" id="2562237"/>
    <lineage>
        <taxon>Eukaryota</taxon>
        <taxon>Sar</taxon>
        <taxon>Alveolata</taxon>
        <taxon>Dinophyceae</taxon>
        <taxon>Suessiales</taxon>
        <taxon>Symbiodiniaceae</taxon>
        <taxon>Cladocopium</taxon>
    </lineage>
</organism>
<dbReference type="PROSITE" id="PS50222">
    <property type="entry name" value="EF_HAND_2"/>
    <property type="match status" value="1"/>
</dbReference>
<evidence type="ECO:0000313" key="5">
    <source>
        <dbReference type="EMBL" id="CAL4779907.1"/>
    </source>
</evidence>
<dbReference type="SUPFAM" id="SSF47473">
    <property type="entry name" value="EF-hand"/>
    <property type="match status" value="1"/>
</dbReference>
<dbReference type="GO" id="GO:0005509">
    <property type="term" value="F:calcium ion binding"/>
    <property type="evidence" value="ECO:0007669"/>
    <property type="project" value="InterPro"/>
</dbReference>
<evidence type="ECO:0000313" key="6">
    <source>
        <dbReference type="Proteomes" id="UP001152797"/>
    </source>
</evidence>
<dbReference type="EMBL" id="CAMXCT010001734">
    <property type="protein sequence ID" value="CAI3992595.1"/>
    <property type="molecule type" value="Genomic_DNA"/>
</dbReference>
<dbReference type="PROSITE" id="PS00018">
    <property type="entry name" value="EF_HAND_1"/>
    <property type="match status" value="1"/>
</dbReference>
<dbReference type="InterPro" id="IPR018247">
    <property type="entry name" value="EF_Hand_1_Ca_BS"/>
</dbReference>
<dbReference type="AlphaFoldDB" id="A0A9P1CJ92"/>
<evidence type="ECO:0000256" key="1">
    <source>
        <dbReference type="ARBA" id="ARBA00022837"/>
    </source>
</evidence>
<dbReference type="OrthoDB" id="10568618at2759"/>
<reference evidence="4" key="1">
    <citation type="submission" date="2022-10" db="EMBL/GenBank/DDBJ databases">
        <authorList>
            <person name="Chen Y."/>
            <person name="Dougan E. K."/>
            <person name="Chan C."/>
            <person name="Rhodes N."/>
            <person name="Thang M."/>
        </authorList>
    </citation>
    <scope>NUCLEOTIDE SEQUENCE</scope>
</reference>
<keyword evidence="6" id="KW-1185">Reference proteome</keyword>
<proteinExistence type="predicted"/>